<dbReference type="RefSeq" id="WP_189578374.1">
    <property type="nucleotide sequence ID" value="NZ_BMXV01000011.1"/>
</dbReference>
<dbReference type="HAMAP" id="MF_00117">
    <property type="entry name" value="HslO"/>
    <property type="match status" value="1"/>
</dbReference>
<evidence type="ECO:0000256" key="1">
    <source>
        <dbReference type="ARBA" id="ARBA00022490"/>
    </source>
</evidence>
<dbReference type="Gene3D" id="1.10.287.480">
    <property type="entry name" value="helix hairpin bin"/>
    <property type="match status" value="1"/>
</dbReference>
<name>A0ABQ3B9Q3_9GAMM</name>
<keyword evidence="2 6" id="KW-0862">Zinc</keyword>
<evidence type="ECO:0000256" key="3">
    <source>
        <dbReference type="ARBA" id="ARBA00023157"/>
    </source>
</evidence>
<dbReference type="Pfam" id="PF01430">
    <property type="entry name" value="HSP33"/>
    <property type="match status" value="1"/>
</dbReference>
<dbReference type="CDD" id="cd00498">
    <property type="entry name" value="Hsp33"/>
    <property type="match status" value="1"/>
</dbReference>
<dbReference type="Proteomes" id="UP000601597">
    <property type="component" value="Unassembled WGS sequence"/>
</dbReference>
<keyword evidence="5 6" id="KW-0676">Redox-active center</keyword>
<keyword evidence="1 6" id="KW-0963">Cytoplasm</keyword>
<comment type="function">
    <text evidence="6">Redox regulated molecular chaperone. Protects both thermally unfolding and oxidatively damaged proteins from irreversible aggregation. Plays an important role in the bacterial defense system toward oxidative stress.</text>
</comment>
<dbReference type="InterPro" id="IPR023212">
    <property type="entry name" value="Hsp33_helix_hairpin_bin_dom_sf"/>
</dbReference>
<evidence type="ECO:0000256" key="6">
    <source>
        <dbReference type="HAMAP-Rule" id="MF_00117"/>
    </source>
</evidence>
<sequence length="286" mass="32195">MQASDQFRKFLFEHSQIRGAWVHLSNSYNEILSQTSYPQPVTHLLGESLAASVLMSSTLKFNGSLSLQANGEGPVTTLLAECSHDRFIRGIARVDEEGPQPKGETLNQLLGQGRMAITITPDQGQRYQGVVPREADTLAGALEEYFERSEQLATRLFLFADGEHCAGLLLQRLPGATEEDDQLWERVEHLAATISAGELLTLDSETVLHRLFHEEEVRLFDREPVAFRCSCSRERTLAALQSLGKDECYDILEEQGSIEMDCQFCHAHYQFQRIDIDQLFSGHTLH</sequence>
<dbReference type="SUPFAM" id="SSF64397">
    <property type="entry name" value="Hsp33 domain"/>
    <property type="match status" value="1"/>
</dbReference>
<organism evidence="7 8">
    <name type="scientific">Marinobacter zhanjiangensis</name>
    <dbReference type="NCBI Taxonomy" id="578215"/>
    <lineage>
        <taxon>Bacteria</taxon>
        <taxon>Pseudomonadati</taxon>
        <taxon>Pseudomonadota</taxon>
        <taxon>Gammaproteobacteria</taxon>
        <taxon>Pseudomonadales</taxon>
        <taxon>Marinobacteraceae</taxon>
        <taxon>Marinobacter</taxon>
    </lineage>
</organism>
<keyword evidence="8" id="KW-1185">Reference proteome</keyword>
<comment type="caution">
    <text evidence="7">The sequence shown here is derived from an EMBL/GenBank/DDBJ whole genome shotgun (WGS) entry which is preliminary data.</text>
</comment>
<dbReference type="InterPro" id="IPR016153">
    <property type="entry name" value="Heat_shock_Hsp33_N"/>
</dbReference>
<comment type="PTM">
    <text evidence="6">Under oxidizing conditions two disulfide bonds are formed involving the reactive cysteines. Under reducing conditions zinc is bound to the reactive cysteines and the protein is inactive.</text>
</comment>
<dbReference type="SUPFAM" id="SSF118352">
    <property type="entry name" value="HSP33 redox switch-like"/>
    <property type="match status" value="1"/>
</dbReference>
<dbReference type="Gene3D" id="3.90.1280.10">
    <property type="entry name" value="HSP33 redox switch-like"/>
    <property type="match status" value="1"/>
</dbReference>
<dbReference type="PIRSF" id="PIRSF005261">
    <property type="entry name" value="Heat_shock_Hsp33"/>
    <property type="match status" value="1"/>
</dbReference>
<accession>A0ABQ3B9Q3</accession>
<evidence type="ECO:0000256" key="5">
    <source>
        <dbReference type="ARBA" id="ARBA00023284"/>
    </source>
</evidence>
<evidence type="ECO:0000256" key="4">
    <source>
        <dbReference type="ARBA" id="ARBA00023186"/>
    </source>
</evidence>
<dbReference type="Gene3D" id="3.55.30.10">
    <property type="entry name" value="Hsp33 domain"/>
    <property type="match status" value="1"/>
</dbReference>
<evidence type="ECO:0000313" key="7">
    <source>
        <dbReference type="EMBL" id="GGY85648.1"/>
    </source>
</evidence>
<proteinExistence type="inferred from homology"/>
<dbReference type="PANTHER" id="PTHR30111">
    <property type="entry name" value="33 KDA CHAPERONIN"/>
    <property type="match status" value="1"/>
</dbReference>
<dbReference type="InterPro" id="IPR016154">
    <property type="entry name" value="Heat_shock_Hsp33_C"/>
</dbReference>
<keyword evidence="4 6" id="KW-0143">Chaperone</keyword>
<evidence type="ECO:0000256" key="2">
    <source>
        <dbReference type="ARBA" id="ARBA00022833"/>
    </source>
</evidence>
<comment type="similarity">
    <text evidence="6">Belongs to the HSP33 family.</text>
</comment>
<comment type="subcellular location">
    <subcellularLocation>
        <location evidence="6">Cytoplasm</location>
    </subcellularLocation>
</comment>
<protein>
    <recommendedName>
        <fullName evidence="6">33 kDa chaperonin</fullName>
    </recommendedName>
    <alternativeName>
        <fullName evidence="6">Heat shock protein 33 homolog</fullName>
        <shortName evidence="6">HSP33</shortName>
    </alternativeName>
</protein>
<keyword evidence="3 6" id="KW-1015">Disulfide bond</keyword>
<dbReference type="EMBL" id="BMXV01000011">
    <property type="protein sequence ID" value="GGY85648.1"/>
    <property type="molecule type" value="Genomic_DNA"/>
</dbReference>
<reference evidence="8" key="1">
    <citation type="journal article" date="2019" name="Int. J. Syst. Evol. Microbiol.">
        <title>The Global Catalogue of Microorganisms (GCM) 10K type strain sequencing project: providing services to taxonomists for standard genome sequencing and annotation.</title>
        <authorList>
            <consortium name="The Broad Institute Genomics Platform"/>
            <consortium name="The Broad Institute Genome Sequencing Center for Infectious Disease"/>
            <person name="Wu L."/>
            <person name="Ma J."/>
        </authorList>
    </citation>
    <scope>NUCLEOTIDE SEQUENCE [LARGE SCALE GENOMIC DNA]</scope>
    <source>
        <strain evidence="8">KCTC 22280</strain>
    </source>
</reference>
<dbReference type="NCBIfam" id="NF001033">
    <property type="entry name" value="PRK00114.1"/>
    <property type="match status" value="1"/>
</dbReference>
<feature type="disulfide bond" description="Redox-active" evidence="6">
    <location>
        <begin position="229"/>
        <end position="231"/>
    </location>
</feature>
<evidence type="ECO:0000313" key="8">
    <source>
        <dbReference type="Proteomes" id="UP000601597"/>
    </source>
</evidence>
<dbReference type="PANTHER" id="PTHR30111:SF1">
    <property type="entry name" value="33 KDA CHAPERONIN"/>
    <property type="match status" value="1"/>
</dbReference>
<feature type="disulfide bond" description="Redox-active" evidence="6">
    <location>
        <begin position="262"/>
        <end position="265"/>
    </location>
</feature>
<dbReference type="InterPro" id="IPR000397">
    <property type="entry name" value="Heat_shock_Hsp33"/>
</dbReference>
<gene>
    <name evidence="6 7" type="primary">hslO</name>
    <name evidence="7" type="ORF">GCM10007071_36170</name>
</gene>